<comment type="caution">
    <text evidence="2">The sequence shown here is derived from an EMBL/GenBank/DDBJ whole genome shotgun (WGS) entry which is preliminary data.</text>
</comment>
<dbReference type="EMBL" id="JAPWTK010000038">
    <property type="protein sequence ID" value="KAJ8955399.1"/>
    <property type="molecule type" value="Genomic_DNA"/>
</dbReference>
<evidence type="ECO:0000256" key="1">
    <source>
        <dbReference type="SAM" id="MobiDB-lite"/>
    </source>
</evidence>
<keyword evidence="3" id="KW-1185">Reference proteome</keyword>
<accession>A0AAV8YV81</accession>
<protein>
    <submittedName>
        <fullName evidence="2">Uncharacterized protein</fullName>
    </submittedName>
</protein>
<proteinExistence type="predicted"/>
<sequence length="122" mass="13951">MSDALAYPASSAWEKYHHTRSQHAGSSISSGRPWPQEKGLFRQRCPNELVNLAEKVQGCSPQREKEEPFPTTPQERLRWRVIDGQASRDSRKSMEYEWGTSATCCFNRQPSIAVCALLIRRV</sequence>
<evidence type="ECO:0000313" key="3">
    <source>
        <dbReference type="Proteomes" id="UP001162162"/>
    </source>
</evidence>
<dbReference type="AlphaFoldDB" id="A0AAV8YV81"/>
<dbReference type="Proteomes" id="UP001162162">
    <property type="component" value="Unassembled WGS sequence"/>
</dbReference>
<reference evidence="2" key="1">
    <citation type="journal article" date="2023" name="Insect Mol. Biol.">
        <title>Genome sequencing provides insights into the evolution of gene families encoding plant cell wall-degrading enzymes in longhorned beetles.</title>
        <authorList>
            <person name="Shin N.R."/>
            <person name="Okamura Y."/>
            <person name="Kirsch R."/>
            <person name="Pauchet Y."/>
        </authorList>
    </citation>
    <scope>NUCLEOTIDE SEQUENCE</scope>
    <source>
        <strain evidence="2">AMC_N1</strain>
    </source>
</reference>
<feature type="region of interest" description="Disordered" evidence="1">
    <location>
        <begin position="16"/>
        <end position="35"/>
    </location>
</feature>
<gene>
    <name evidence="2" type="ORF">NQ318_003497</name>
</gene>
<evidence type="ECO:0000313" key="2">
    <source>
        <dbReference type="EMBL" id="KAJ8955399.1"/>
    </source>
</evidence>
<organism evidence="2 3">
    <name type="scientific">Aromia moschata</name>
    <dbReference type="NCBI Taxonomy" id="1265417"/>
    <lineage>
        <taxon>Eukaryota</taxon>
        <taxon>Metazoa</taxon>
        <taxon>Ecdysozoa</taxon>
        <taxon>Arthropoda</taxon>
        <taxon>Hexapoda</taxon>
        <taxon>Insecta</taxon>
        <taxon>Pterygota</taxon>
        <taxon>Neoptera</taxon>
        <taxon>Endopterygota</taxon>
        <taxon>Coleoptera</taxon>
        <taxon>Polyphaga</taxon>
        <taxon>Cucujiformia</taxon>
        <taxon>Chrysomeloidea</taxon>
        <taxon>Cerambycidae</taxon>
        <taxon>Cerambycinae</taxon>
        <taxon>Callichromatini</taxon>
        <taxon>Aromia</taxon>
    </lineage>
</organism>
<name>A0AAV8YV81_9CUCU</name>